<proteinExistence type="inferred from homology"/>
<dbReference type="GO" id="GO:0016491">
    <property type="term" value="F:oxidoreductase activity"/>
    <property type="evidence" value="ECO:0007669"/>
    <property type="project" value="UniProtKB-KW"/>
</dbReference>
<reference evidence="5" key="1">
    <citation type="journal article" date="2018" name="Nat. Microbiol.">
        <title>Leveraging single-cell genomics to expand the fungal tree of life.</title>
        <authorList>
            <person name="Ahrendt S.R."/>
            <person name="Quandt C.A."/>
            <person name="Ciobanu D."/>
            <person name="Clum A."/>
            <person name="Salamov A."/>
            <person name="Andreopoulos B."/>
            <person name="Cheng J.F."/>
            <person name="Woyke T."/>
            <person name="Pelin A."/>
            <person name="Henrissat B."/>
            <person name="Reynolds N.K."/>
            <person name="Benny G.L."/>
            <person name="Smith M.E."/>
            <person name="James T.Y."/>
            <person name="Grigoriev I.V."/>
        </authorList>
    </citation>
    <scope>NUCLEOTIDE SEQUENCE [LARGE SCALE GENOMIC DNA]</scope>
    <source>
        <strain evidence="5">RSA 1356</strain>
    </source>
</reference>
<dbReference type="InterPro" id="IPR050281">
    <property type="entry name" value="Flavin_monoamine_oxidase"/>
</dbReference>
<evidence type="ECO:0000313" key="4">
    <source>
        <dbReference type="EMBL" id="RKP06855.1"/>
    </source>
</evidence>
<dbReference type="PANTHER" id="PTHR10742">
    <property type="entry name" value="FLAVIN MONOAMINE OXIDASE"/>
    <property type="match status" value="1"/>
</dbReference>
<dbReference type="SUPFAM" id="SSF51905">
    <property type="entry name" value="FAD/NAD(P)-binding domain"/>
    <property type="match status" value="1"/>
</dbReference>
<sequence>MTTSVRRVIIIGAGAAGLAAARRLREHGIIPIVLEARDRVGGRVHSVPFPDKGCMLNLGASIVHGAEGNPLTAAIEAAPDISMIPFASNVVIPRPGAPPMSVDDSNRFIEAEAEALESLRPPANPKQGGDSIADLIHPALAQVAAKYGIEAELMRCNIDAIVSQYADDLDKVSSRQLFDVGEFEGGDYMVLGGIWGALHAFAGDAVVSSVRLNHEVTHITHSGADVRVRTRQHGELSADAVLVTVPLGVLKAGDIAFEPPLSTRRQQAIARQGFGVLDLALLEFSEVFWPAEADYLVTLRPSDVTDPAVLNDLLPRDAVPFVSYTTVMDRPLMLCFLNAGLGVQLEECTDEEVAGLFERHLKRYFPHASSTRPVRCRISRWLKDPYAHGSFSYFSVGGDGLGNISALAAPCLVAGGASSDISSPIQADQDHPSNAPALFWAGEHTHELYYATVPGAMLSGQRAADEILAHFGQLPL</sequence>
<dbReference type="Gene3D" id="3.90.660.10">
    <property type="match status" value="1"/>
</dbReference>
<keyword evidence="5" id="KW-1185">Reference proteome</keyword>
<evidence type="ECO:0000256" key="1">
    <source>
        <dbReference type="ARBA" id="ARBA00005995"/>
    </source>
</evidence>
<comment type="similarity">
    <text evidence="1">Belongs to the flavin monoamine oxidase family.</text>
</comment>
<dbReference type="Gene3D" id="3.50.50.60">
    <property type="entry name" value="FAD/NAD(P)-binding domain"/>
    <property type="match status" value="1"/>
</dbReference>
<dbReference type="OrthoDB" id="5046242at2759"/>
<accession>A0A4P9XLY1</accession>
<evidence type="ECO:0000256" key="2">
    <source>
        <dbReference type="ARBA" id="ARBA00023002"/>
    </source>
</evidence>
<name>A0A4P9XLY1_9FUNG</name>
<evidence type="ECO:0000259" key="3">
    <source>
        <dbReference type="Pfam" id="PF01593"/>
    </source>
</evidence>
<feature type="domain" description="Amine oxidase" evidence="3">
    <location>
        <begin position="16"/>
        <end position="468"/>
    </location>
</feature>
<dbReference type="Pfam" id="PF01593">
    <property type="entry name" value="Amino_oxidase"/>
    <property type="match status" value="1"/>
</dbReference>
<keyword evidence="2" id="KW-0560">Oxidoreductase</keyword>
<dbReference type="AlphaFoldDB" id="A0A4P9XLY1"/>
<dbReference type="InterPro" id="IPR002937">
    <property type="entry name" value="Amino_oxidase"/>
</dbReference>
<dbReference type="InterPro" id="IPR036188">
    <property type="entry name" value="FAD/NAD-bd_sf"/>
</dbReference>
<gene>
    <name evidence="4" type="ORF">THASP1DRAFT_24899</name>
</gene>
<dbReference type="PANTHER" id="PTHR10742:SF386">
    <property type="entry name" value="LYSINE-SPECIFIC HISTONE DEMETHYLASE 1A"/>
    <property type="match status" value="1"/>
</dbReference>
<protein>
    <submittedName>
        <fullName evidence="4">Amine oxidase</fullName>
    </submittedName>
</protein>
<dbReference type="SUPFAM" id="SSF54373">
    <property type="entry name" value="FAD-linked reductases, C-terminal domain"/>
    <property type="match status" value="1"/>
</dbReference>
<dbReference type="EMBL" id="KZ992805">
    <property type="protein sequence ID" value="RKP06855.1"/>
    <property type="molecule type" value="Genomic_DNA"/>
</dbReference>
<evidence type="ECO:0000313" key="5">
    <source>
        <dbReference type="Proteomes" id="UP000271241"/>
    </source>
</evidence>
<dbReference type="STRING" id="78915.A0A4P9XLY1"/>
<dbReference type="Proteomes" id="UP000271241">
    <property type="component" value="Unassembled WGS sequence"/>
</dbReference>
<organism evidence="4 5">
    <name type="scientific">Thamnocephalis sphaerospora</name>
    <dbReference type="NCBI Taxonomy" id="78915"/>
    <lineage>
        <taxon>Eukaryota</taxon>
        <taxon>Fungi</taxon>
        <taxon>Fungi incertae sedis</taxon>
        <taxon>Zoopagomycota</taxon>
        <taxon>Zoopagomycotina</taxon>
        <taxon>Zoopagomycetes</taxon>
        <taxon>Zoopagales</taxon>
        <taxon>Sigmoideomycetaceae</taxon>
        <taxon>Thamnocephalis</taxon>
    </lineage>
</organism>